<dbReference type="Proteomes" id="UP000821845">
    <property type="component" value="Chromosome 4"/>
</dbReference>
<name>A0ACB7SN34_HYAAI</name>
<dbReference type="EMBL" id="CM023484">
    <property type="protein sequence ID" value="KAH6934537.1"/>
    <property type="molecule type" value="Genomic_DNA"/>
</dbReference>
<sequence length="71" mass="8426">MTSTGYKNIYKRLPFCWTPTLLHAACSALQLSRLFFRSPVYRHLTFCFRPGPSRQLKVFEFLGFTSHRPWI</sequence>
<organism evidence="1 2">
    <name type="scientific">Hyalomma asiaticum</name>
    <name type="common">Tick</name>
    <dbReference type="NCBI Taxonomy" id="266040"/>
    <lineage>
        <taxon>Eukaryota</taxon>
        <taxon>Metazoa</taxon>
        <taxon>Ecdysozoa</taxon>
        <taxon>Arthropoda</taxon>
        <taxon>Chelicerata</taxon>
        <taxon>Arachnida</taxon>
        <taxon>Acari</taxon>
        <taxon>Parasitiformes</taxon>
        <taxon>Ixodida</taxon>
        <taxon>Ixodoidea</taxon>
        <taxon>Ixodidae</taxon>
        <taxon>Hyalomminae</taxon>
        <taxon>Hyalomma</taxon>
    </lineage>
</organism>
<protein>
    <submittedName>
        <fullName evidence="1">Uncharacterized protein</fullName>
    </submittedName>
</protein>
<evidence type="ECO:0000313" key="1">
    <source>
        <dbReference type="EMBL" id="KAH6934537.1"/>
    </source>
</evidence>
<evidence type="ECO:0000313" key="2">
    <source>
        <dbReference type="Proteomes" id="UP000821845"/>
    </source>
</evidence>
<proteinExistence type="predicted"/>
<accession>A0ACB7SN34</accession>
<keyword evidence="2" id="KW-1185">Reference proteome</keyword>
<reference evidence="1" key="1">
    <citation type="submission" date="2020-05" db="EMBL/GenBank/DDBJ databases">
        <title>Large-scale comparative analyses of tick genomes elucidate their genetic diversity and vector capacities.</title>
        <authorList>
            <person name="Jia N."/>
            <person name="Wang J."/>
            <person name="Shi W."/>
            <person name="Du L."/>
            <person name="Sun Y."/>
            <person name="Zhan W."/>
            <person name="Jiang J."/>
            <person name="Wang Q."/>
            <person name="Zhang B."/>
            <person name="Ji P."/>
            <person name="Sakyi L.B."/>
            <person name="Cui X."/>
            <person name="Yuan T."/>
            <person name="Jiang B."/>
            <person name="Yang W."/>
            <person name="Lam T.T.-Y."/>
            <person name="Chang Q."/>
            <person name="Ding S."/>
            <person name="Wang X."/>
            <person name="Zhu J."/>
            <person name="Ruan X."/>
            <person name="Zhao L."/>
            <person name="Wei J."/>
            <person name="Que T."/>
            <person name="Du C."/>
            <person name="Cheng J."/>
            <person name="Dai P."/>
            <person name="Han X."/>
            <person name="Huang E."/>
            <person name="Gao Y."/>
            <person name="Liu J."/>
            <person name="Shao H."/>
            <person name="Ye R."/>
            <person name="Li L."/>
            <person name="Wei W."/>
            <person name="Wang X."/>
            <person name="Wang C."/>
            <person name="Yang T."/>
            <person name="Huo Q."/>
            <person name="Li W."/>
            <person name="Guo W."/>
            <person name="Chen H."/>
            <person name="Zhou L."/>
            <person name="Ni X."/>
            <person name="Tian J."/>
            <person name="Zhou Y."/>
            <person name="Sheng Y."/>
            <person name="Liu T."/>
            <person name="Pan Y."/>
            <person name="Xia L."/>
            <person name="Li J."/>
            <person name="Zhao F."/>
            <person name="Cao W."/>
        </authorList>
    </citation>
    <scope>NUCLEOTIDE SEQUENCE</scope>
    <source>
        <strain evidence="1">Hyas-2018</strain>
    </source>
</reference>
<comment type="caution">
    <text evidence="1">The sequence shown here is derived from an EMBL/GenBank/DDBJ whole genome shotgun (WGS) entry which is preliminary data.</text>
</comment>
<gene>
    <name evidence="1" type="ORF">HPB50_025241</name>
</gene>